<feature type="signal peptide" evidence="2">
    <location>
        <begin position="1"/>
        <end position="20"/>
    </location>
</feature>
<dbReference type="InterPro" id="IPR036415">
    <property type="entry name" value="Lamin_tail_dom_sf"/>
</dbReference>
<feature type="region of interest" description="Disordered" evidence="1">
    <location>
        <begin position="237"/>
        <end position="263"/>
    </location>
</feature>
<organism evidence="4 5">
    <name type="scientific">Rubrivirga marina</name>
    <dbReference type="NCBI Taxonomy" id="1196024"/>
    <lineage>
        <taxon>Bacteria</taxon>
        <taxon>Pseudomonadati</taxon>
        <taxon>Rhodothermota</taxon>
        <taxon>Rhodothermia</taxon>
        <taxon>Rhodothermales</taxon>
        <taxon>Rubricoccaceae</taxon>
        <taxon>Rubrivirga</taxon>
    </lineage>
</organism>
<feature type="domain" description="LTD" evidence="3">
    <location>
        <begin position="14"/>
        <end position="190"/>
    </location>
</feature>
<dbReference type="InterPro" id="IPR013320">
    <property type="entry name" value="ConA-like_dom_sf"/>
</dbReference>
<dbReference type="InterPro" id="IPR001322">
    <property type="entry name" value="Lamin_tail_dom"/>
</dbReference>
<keyword evidence="5" id="KW-1185">Reference proteome</keyword>
<evidence type="ECO:0000313" key="4">
    <source>
        <dbReference type="EMBL" id="PAP75367.1"/>
    </source>
</evidence>
<dbReference type="OrthoDB" id="1522652at2"/>
<evidence type="ECO:0000256" key="1">
    <source>
        <dbReference type="SAM" id="MobiDB-lite"/>
    </source>
</evidence>
<dbReference type="InterPro" id="IPR026444">
    <property type="entry name" value="Secre_tail"/>
</dbReference>
<dbReference type="Pfam" id="PF00932">
    <property type="entry name" value="LTD"/>
    <property type="match status" value="3"/>
</dbReference>
<name>A0A271IW73_9BACT</name>
<dbReference type="PROSITE" id="PS51841">
    <property type="entry name" value="LTD"/>
    <property type="match status" value="3"/>
</dbReference>
<accession>A0A271IW73</accession>
<feature type="compositionally biased region" description="Low complexity" evidence="1">
    <location>
        <begin position="239"/>
        <end position="249"/>
    </location>
</feature>
<gene>
    <name evidence="4" type="ORF">BSZ37_02355</name>
</gene>
<feature type="region of interest" description="Disordered" evidence="1">
    <location>
        <begin position="205"/>
        <end position="225"/>
    </location>
</feature>
<protein>
    <recommendedName>
        <fullName evidence="3">LTD domain-containing protein</fullName>
    </recommendedName>
</protein>
<feature type="chain" id="PRO_5012470495" description="LTD domain-containing protein" evidence="2">
    <location>
        <begin position="21"/>
        <end position="992"/>
    </location>
</feature>
<reference evidence="4 5" key="1">
    <citation type="submission" date="2016-11" db="EMBL/GenBank/DDBJ databases">
        <title>Study of marine rhodopsin-containing bacteria.</title>
        <authorList>
            <person name="Yoshizawa S."/>
            <person name="Kumagai Y."/>
            <person name="Kogure K."/>
        </authorList>
    </citation>
    <scope>NUCLEOTIDE SEQUENCE [LARGE SCALE GENOMIC DNA]</scope>
    <source>
        <strain evidence="4 5">SAORIC-28</strain>
    </source>
</reference>
<dbReference type="Pfam" id="PF13385">
    <property type="entry name" value="Laminin_G_3"/>
    <property type="match status" value="1"/>
</dbReference>
<feature type="domain" description="LTD" evidence="3">
    <location>
        <begin position="218"/>
        <end position="407"/>
    </location>
</feature>
<evidence type="ECO:0000256" key="2">
    <source>
        <dbReference type="SAM" id="SignalP"/>
    </source>
</evidence>
<dbReference type="AlphaFoldDB" id="A0A271IW73"/>
<evidence type="ECO:0000259" key="3">
    <source>
        <dbReference type="PROSITE" id="PS51841"/>
    </source>
</evidence>
<dbReference type="EMBL" id="MQWD01000001">
    <property type="protein sequence ID" value="PAP75367.1"/>
    <property type="molecule type" value="Genomic_DNA"/>
</dbReference>
<dbReference type="Proteomes" id="UP000216339">
    <property type="component" value="Unassembled WGS sequence"/>
</dbReference>
<feature type="domain" description="LTD" evidence="3">
    <location>
        <begin position="437"/>
        <end position="602"/>
    </location>
</feature>
<dbReference type="Gene3D" id="2.60.40.4070">
    <property type="match status" value="1"/>
</dbReference>
<proteinExistence type="predicted"/>
<evidence type="ECO:0000313" key="5">
    <source>
        <dbReference type="Proteomes" id="UP000216339"/>
    </source>
</evidence>
<dbReference type="SUPFAM" id="SSF49899">
    <property type="entry name" value="Concanavalin A-like lectins/glucanases"/>
    <property type="match status" value="1"/>
</dbReference>
<keyword evidence="2" id="KW-0732">Signal</keyword>
<dbReference type="NCBIfam" id="TIGR04183">
    <property type="entry name" value="Por_Secre_tail"/>
    <property type="match status" value="1"/>
</dbReference>
<dbReference type="Gene3D" id="2.60.120.200">
    <property type="match status" value="1"/>
</dbReference>
<dbReference type="Pfam" id="PF18962">
    <property type="entry name" value="Por_Secre_tail"/>
    <property type="match status" value="1"/>
</dbReference>
<dbReference type="Gene3D" id="2.60.40.1260">
    <property type="entry name" value="Lamin Tail domain"/>
    <property type="match status" value="3"/>
</dbReference>
<dbReference type="SUPFAM" id="SSF74853">
    <property type="entry name" value="Lamin A/C globular tail domain"/>
    <property type="match status" value="3"/>
</dbReference>
<sequence length="992" mass="104836">MHKWYLLLLALVVSASSAHSQSLIINEFLADPGSDVATGDANSDGERSAQDDEFVELLNVGRDTLDLTGWRLGDDERVNFTFPDGYQLAPLEFVVVFGGGDVSNVPGYDADPTRTRVFAPGDSVGNGLANGGETIVLLSPDGSADTYVSYGSRAGEGAPTGGELADVTFEYAIDVAVAAAEDVAVTRSPDGDVYAADPWVKHTDVRTTPFSPGTTLDGDLQATRVSPPPTIVINEVLADPPTDDTSTPDVIEGDANGDGERSSSADEFIELANVSDDPVDLSGWTLGDDENSVTFTFPQGYVLPSRAIVTVFGGGDVSNVPGYDADPLQTRAFIADSTHLGTIGNGFANGGDIILLLSDDGSNDTYFAYGTLSGSGGPAEGSYPAGTTFEFEINTVANAGGDNSVTRFPDGNTNTADPFVQHLTVSDAAFSPGTTIGGGTMLPPPQPPITVVINEVFADATTDANGDGTVDALEDQFIELVNTSDVMPVDLSGFSVGDASGTTFTFPDGYSLAPLSFVAVFGGGDVSNVPGYNADATMTRAFAASGTLGDGLAASGDVAVLRSPDDAYDAFVAYGFEAGTEPTGASWEFPQSTAASAHMTGSSITRDADGNTVVLDPFAVHADVSELPYSPAQTTNGLSRIGDFVDVAHPWGTGDALHFLAFERDRVEIRDAATLLPPTLNRGTIEMWFKPDSVLTANTHPPDWTYLFTKNLSGNNAGDLGIGFPRGEGRIDFFMQDGTETVSTFTSEDLNETFYPRWYHLAATWNTTEGKMRLFLDGKLVDEVDSTMPLAGGTQQIAIGGGNEDLWNSRYESFRGTIDEVRFSAVDRYQADFELPTAPFEPDPFTIALWHFDEGSGTVAADATGNGFTGTLGGFDAEGNPDPESAPQWVDIELITDVEHDGEHGPEFSLDQNFPNPFGGETTIRFNAPHTADVQMHMYNVLGQRVATLVDGDVPAGTHTLRLDGSAFASGVYFYVLQTGDVRLVQQMVIVR</sequence>
<comment type="caution">
    <text evidence="4">The sequence shown here is derived from an EMBL/GenBank/DDBJ whole genome shotgun (WGS) entry which is preliminary data.</text>
</comment>
<dbReference type="RefSeq" id="WP_095509000.1">
    <property type="nucleotide sequence ID" value="NZ_MQWD01000001.1"/>
</dbReference>